<evidence type="ECO:0000256" key="1">
    <source>
        <dbReference type="SAM" id="MobiDB-lite"/>
    </source>
</evidence>
<dbReference type="WBParaSite" id="PSAMB.scaffold2163size24935.g16690.t1">
    <property type="protein sequence ID" value="PSAMB.scaffold2163size24935.g16690.t1"/>
    <property type="gene ID" value="PSAMB.scaffold2163size24935.g16690"/>
</dbReference>
<keyword evidence="2" id="KW-1185">Reference proteome</keyword>
<dbReference type="AlphaFoldDB" id="A0A914VLD9"/>
<proteinExistence type="predicted"/>
<evidence type="ECO:0000313" key="3">
    <source>
        <dbReference type="WBParaSite" id="PSAMB.scaffold2163size24935.g16690.t1"/>
    </source>
</evidence>
<sequence length="139" mass="15189">MGRLPLIAPTSERVSQRASEPADRRKRQLGLWRMAANSSTAASIAAQCFISGRGVARENDLAKSGGGKGEGEARLLIPAARLPDSRNRKSRLHFLGRPPLTHPLKPPRTATLSTTNRPHSRRRLVACSRRVVRSRPAAD</sequence>
<evidence type="ECO:0000313" key="2">
    <source>
        <dbReference type="Proteomes" id="UP000887566"/>
    </source>
</evidence>
<reference evidence="3" key="1">
    <citation type="submission" date="2022-11" db="UniProtKB">
        <authorList>
            <consortium name="WormBaseParasite"/>
        </authorList>
    </citation>
    <scope>IDENTIFICATION</scope>
</reference>
<name>A0A914VLD9_9BILA</name>
<dbReference type="Proteomes" id="UP000887566">
    <property type="component" value="Unplaced"/>
</dbReference>
<organism evidence="2 3">
    <name type="scientific">Plectus sambesii</name>
    <dbReference type="NCBI Taxonomy" id="2011161"/>
    <lineage>
        <taxon>Eukaryota</taxon>
        <taxon>Metazoa</taxon>
        <taxon>Ecdysozoa</taxon>
        <taxon>Nematoda</taxon>
        <taxon>Chromadorea</taxon>
        <taxon>Plectida</taxon>
        <taxon>Plectina</taxon>
        <taxon>Plectoidea</taxon>
        <taxon>Plectidae</taxon>
        <taxon>Plectus</taxon>
    </lineage>
</organism>
<feature type="region of interest" description="Disordered" evidence="1">
    <location>
        <begin position="1"/>
        <end position="26"/>
    </location>
</feature>
<feature type="region of interest" description="Disordered" evidence="1">
    <location>
        <begin position="61"/>
        <end position="121"/>
    </location>
</feature>
<accession>A0A914VLD9</accession>
<protein>
    <submittedName>
        <fullName evidence="3">Uncharacterized protein</fullName>
    </submittedName>
</protein>